<keyword evidence="3" id="KW-1185">Reference proteome</keyword>
<evidence type="ECO:0000313" key="2">
    <source>
        <dbReference type="EMBL" id="AXG73788.1"/>
    </source>
</evidence>
<organism evidence="2 3">
    <name type="scientific">Flavobacterium arcticum</name>
    <dbReference type="NCBI Taxonomy" id="1784713"/>
    <lineage>
        <taxon>Bacteria</taxon>
        <taxon>Pseudomonadati</taxon>
        <taxon>Bacteroidota</taxon>
        <taxon>Flavobacteriia</taxon>
        <taxon>Flavobacteriales</taxon>
        <taxon>Flavobacteriaceae</taxon>
        <taxon>Flavobacterium</taxon>
    </lineage>
</organism>
<evidence type="ECO:0008006" key="4">
    <source>
        <dbReference type="Google" id="ProtNLM"/>
    </source>
</evidence>
<evidence type="ECO:0000256" key="1">
    <source>
        <dbReference type="SAM" id="SignalP"/>
    </source>
</evidence>
<proteinExistence type="predicted"/>
<gene>
    <name evidence="2" type="ORF">DVK85_05875</name>
</gene>
<dbReference type="Proteomes" id="UP000253951">
    <property type="component" value="Chromosome"/>
</dbReference>
<keyword evidence="1" id="KW-0732">Signal</keyword>
<dbReference type="AlphaFoldDB" id="A0A345HB28"/>
<evidence type="ECO:0000313" key="3">
    <source>
        <dbReference type="Proteomes" id="UP000253951"/>
    </source>
</evidence>
<feature type="chain" id="PRO_5016997887" description="P/Homo B domain-containing protein" evidence="1">
    <location>
        <begin position="25"/>
        <end position="580"/>
    </location>
</feature>
<dbReference type="PROSITE" id="PS51257">
    <property type="entry name" value="PROKAR_LIPOPROTEIN"/>
    <property type="match status" value="1"/>
</dbReference>
<accession>A0A345HB28</accession>
<reference evidence="2 3" key="1">
    <citation type="submission" date="2018-07" db="EMBL/GenBank/DDBJ databases">
        <title>Complete genome sequence of Flavobacterium arcticum type strain SM1502T.</title>
        <authorList>
            <person name="Li Y."/>
            <person name="Li D.-D."/>
        </authorList>
    </citation>
    <scope>NUCLEOTIDE SEQUENCE [LARGE SCALE GENOMIC DNA]</scope>
    <source>
        <strain evidence="2 3">SM1502</strain>
    </source>
</reference>
<sequence>MKKFKFLQVTLVLLVIACTGFLNSCSKDDSPATAEEGEIITPTEIYQSQVVSIEMPTAVPAAQYAGTFAGSPITLARAGENTLMFKVSSSLIGEADLVVTDLGLDLHYTIYETVLTSTPEVELAPLFTDVVDFSESISNEQNEEADIVNQYIASFNAYYETLTDSEKQQLAITYKANSELFSGIIAGDLTLGRSTNIFNIDTQLLKHKLAVLAFGGGVAFVILAPDPVEKALGALVAAIAWKKSKDYLTEFMQVKLKKINAVFNGVAGELSGRGTLQTLTFTDGEAKSFSFDVQSRNIESGDEGSSSSGLTTFFNSHGIFSGAVTNLNDAIEFVNDNLFFSNISLIPVYTMPSNQPTAVENGDSAFFDAMQLSVASNNVTMSNVSFANGAISMKLTVDNPDAVNGDSLETTINYSYQDELNSFSGSFPIVISLSEIDLSGNWIMQVTNPYDFGSLDGDAALYRFVFNESTITFNQITVISDGYQENGSALNQDLVINSYTLDGDYLDIYLEYEFLLEYTCEEEEQQTNLLQNENIVVTYNHDLDKFTGTINDNGNYNGDNNSCLDTTPFSVNRTIEIYRE</sequence>
<dbReference type="KEGG" id="fat:DVK85_05875"/>
<dbReference type="OrthoDB" id="1352305at2"/>
<feature type="signal peptide" evidence="1">
    <location>
        <begin position="1"/>
        <end position="24"/>
    </location>
</feature>
<name>A0A345HB28_9FLAO</name>
<dbReference type="EMBL" id="CP031188">
    <property type="protein sequence ID" value="AXG73788.1"/>
    <property type="molecule type" value="Genomic_DNA"/>
</dbReference>
<dbReference type="RefSeq" id="WP_114677547.1">
    <property type="nucleotide sequence ID" value="NZ_CP031188.1"/>
</dbReference>
<protein>
    <recommendedName>
        <fullName evidence="4">P/Homo B domain-containing protein</fullName>
    </recommendedName>
</protein>